<keyword evidence="1 5" id="KW-0479">Metal-binding</keyword>
<feature type="region of interest" description="Disordered" evidence="6">
    <location>
        <begin position="230"/>
        <end position="258"/>
    </location>
</feature>
<dbReference type="PANTHER" id="PTHR12620">
    <property type="entry name" value="U2 SNRNP AUXILIARY FACTOR, SMALL SUBUNIT"/>
    <property type="match status" value="1"/>
</dbReference>
<feature type="compositionally biased region" description="Low complexity" evidence="6">
    <location>
        <begin position="345"/>
        <end position="354"/>
    </location>
</feature>
<dbReference type="InterPro" id="IPR011993">
    <property type="entry name" value="PH-like_dom_sf"/>
</dbReference>
<evidence type="ECO:0000256" key="5">
    <source>
        <dbReference type="PROSITE-ProRule" id="PRU00723"/>
    </source>
</evidence>
<evidence type="ECO:0000256" key="3">
    <source>
        <dbReference type="ARBA" id="ARBA00022771"/>
    </source>
</evidence>
<comment type="caution">
    <text evidence="9">The sequence shown here is derived from an EMBL/GenBank/DDBJ whole genome shotgun (WGS) entry which is preliminary data.</text>
</comment>
<feature type="zinc finger region" description="C3H1-type" evidence="5">
    <location>
        <begin position="436"/>
        <end position="463"/>
    </location>
</feature>
<dbReference type="PROSITE" id="PS50103">
    <property type="entry name" value="ZF_C3H1"/>
    <property type="match status" value="1"/>
</dbReference>
<protein>
    <recommendedName>
        <fullName evidence="11">C3H1-type domain-containing protein</fullName>
    </recommendedName>
</protein>
<evidence type="ECO:0000313" key="9">
    <source>
        <dbReference type="EMBL" id="CAJ1385610.1"/>
    </source>
</evidence>
<evidence type="ECO:0000256" key="2">
    <source>
        <dbReference type="ARBA" id="ARBA00022737"/>
    </source>
</evidence>
<proteinExistence type="predicted"/>
<organism evidence="9 10">
    <name type="scientific">Effrenium voratum</name>
    <dbReference type="NCBI Taxonomy" id="2562239"/>
    <lineage>
        <taxon>Eukaryota</taxon>
        <taxon>Sar</taxon>
        <taxon>Alveolata</taxon>
        <taxon>Dinophyceae</taxon>
        <taxon>Suessiales</taxon>
        <taxon>Symbiodiniaceae</taxon>
        <taxon>Effrenium</taxon>
    </lineage>
</organism>
<evidence type="ECO:0000259" key="7">
    <source>
        <dbReference type="PROSITE" id="PS50003"/>
    </source>
</evidence>
<evidence type="ECO:0000313" key="10">
    <source>
        <dbReference type="Proteomes" id="UP001178507"/>
    </source>
</evidence>
<dbReference type="InterPro" id="IPR009145">
    <property type="entry name" value="U2AF_small"/>
</dbReference>
<sequence length="524" mass="58000">MKPTSGNTILIPHMYPCIPEAMAVANDDEWDDETYARQQEHLESFYEEVFLELAKFGEAMGGDVAHRGQLSAWRAGEFGLREGSFPMVWRYFAVRLQKKKSGASAFRMREYNKRYFTLDFDTHTFFYSHSEGSKKVSAVTSFADIVDVHMPQADKGDNISEYSKVSKRSFLRRTTSFLAAAKDAEEQHLVTVMTRPAKTFELLCSSATEAVTWFEALKNAIAMDKDRDAVEAGHTTATSEGEEPPKGLPMSGGYPTRPELMATVAGARDGESDRDGDASPPPLKGTFLDLTVEESAPAPVREAGPAEGATVVETGAVALQAADFGFAEEEDSDAKSSSSEEEEVGVGAAEPVPATRATGGYGDRHEGMSMQERLASLEFSDDEEDLTGYPKAWTMMILLASSGEASRNLHKQAAQQMDKRFYGSRLIAVEYSPVTDFREARCRAFHETRCARGGLCNFMHIKHIPKAVKRSIVRQMYEAHPDYAGARAALAAPAKKRKVHHGPIKRQTMEERRTMIAEWNKAQL</sequence>
<dbReference type="InterPro" id="IPR000571">
    <property type="entry name" value="Znf_CCCH"/>
</dbReference>
<dbReference type="GO" id="GO:0003723">
    <property type="term" value="F:RNA binding"/>
    <property type="evidence" value="ECO:0007669"/>
    <property type="project" value="InterPro"/>
</dbReference>
<dbReference type="Gene3D" id="2.30.29.30">
    <property type="entry name" value="Pleckstrin-homology domain (PH domain)/Phosphotyrosine-binding domain (PTB)"/>
    <property type="match status" value="1"/>
</dbReference>
<name>A0AA36IDG1_9DINO</name>
<evidence type="ECO:0000256" key="6">
    <source>
        <dbReference type="SAM" id="MobiDB-lite"/>
    </source>
</evidence>
<feature type="domain" description="C3H1-type" evidence="8">
    <location>
        <begin position="436"/>
        <end position="463"/>
    </location>
</feature>
<dbReference type="Proteomes" id="UP001178507">
    <property type="component" value="Unassembled WGS sequence"/>
</dbReference>
<dbReference type="AlphaFoldDB" id="A0AA36IDG1"/>
<dbReference type="EMBL" id="CAUJNA010001258">
    <property type="protein sequence ID" value="CAJ1385610.1"/>
    <property type="molecule type" value="Genomic_DNA"/>
</dbReference>
<evidence type="ECO:0000259" key="8">
    <source>
        <dbReference type="PROSITE" id="PS50103"/>
    </source>
</evidence>
<evidence type="ECO:0008006" key="11">
    <source>
        <dbReference type="Google" id="ProtNLM"/>
    </source>
</evidence>
<dbReference type="PROSITE" id="PS50003">
    <property type="entry name" value="PH_DOMAIN"/>
    <property type="match status" value="1"/>
</dbReference>
<dbReference type="GO" id="GO:0008270">
    <property type="term" value="F:zinc ion binding"/>
    <property type="evidence" value="ECO:0007669"/>
    <property type="project" value="UniProtKB-KW"/>
</dbReference>
<dbReference type="SUPFAM" id="SSF50729">
    <property type="entry name" value="PH domain-like"/>
    <property type="match status" value="1"/>
</dbReference>
<evidence type="ECO:0000256" key="1">
    <source>
        <dbReference type="ARBA" id="ARBA00022723"/>
    </source>
</evidence>
<dbReference type="InterPro" id="IPR001849">
    <property type="entry name" value="PH_domain"/>
</dbReference>
<accession>A0AA36IDG1</accession>
<dbReference type="GO" id="GO:0000398">
    <property type="term" value="P:mRNA splicing, via spliceosome"/>
    <property type="evidence" value="ECO:0007669"/>
    <property type="project" value="InterPro"/>
</dbReference>
<feature type="compositionally biased region" description="Basic and acidic residues" evidence="6">
    <location>
        <begin position="268"/>
        <end position="277"/>
    </location>
</feature>
<evidence type="ECO:0000256" key="4">
    <source>
        <dbReference type="ARBA" id="ARBA00022833"/>
    </source>
</evidence>
<gene>
    <name evidence="9" type="ORF">EVOR1521_LOCUS12179</name>
</gene>
<dbReference type="GO" id="GO:0089701">
    <property type="term" value="C:U2AF complex"/>
    <property type="evidence" value="ECO:0007669"/>
    <property type="project" value="InterPro"/>
</dbReference>
<feature type="region of interest" description="Disordered" evidence="6">
    <location>
        <begin position="267"/>
        <end position="286"/>
    </location>
</feature>
<feature type="domain" description="PH" evidence="7">
    <location>
        <begin position="97"/>
        <end position="222"/>
    </location>
</feature>
<keyword evidence="10" id="KW-1185">Reference proteome</keyword>
<keyword evidence="3 5" id="KW-0863">Zinc-finger</keyword>
<reference evidence="9" key="1">
    <citation type="submission" date="2023-08" db="EMBL/GenBank/DDBJ databases">
        <authorList>
            <person name="Chen Y."/>
            <person name="Shah S."/>
            <person name="Dougan E. K."/>
            <person name="Thang M."/>
            <person name="Chan C."/>
        </authorList>
    </citation>
    <scope>NUCLEOTIDE SEQUENCE</scope>
</reference>
<feature type="region of interest" description="Disordered" evidence="6">
    <location>
        <begin position="327"/>
        <end position="365"/>
    </location>
</feature>
<keyword evidence="2" id="KW-0677">Repeat</keyword>
<keyword evidence="4 5" id="KW-0862">Zinc</keyword>